<dbReference type="PANTHER" id="PTHR42679:SF2">
    <property type="entry name" value="S-METHYL-5'-THIOADENOSINE PHOSPHORYLASE"/>
    <property type="match status" value="1"/>
</dbReference>
<dbReference type="GO" id="GO:0009116">
    <property type="term" value="P:nucleoside metabolic process"/>
    <property type="evidence" value="ECO:0007669"/>
    <property type="project" value="InterPro"/>
</dbReference>
<dbReference type="InterPro" id="IPR000845">
    <property type="entry name" value="Nucleoside_phosphorylase_d"/>
</dbReference>
<evidence type="ECO:0000256" key="1">
    <source>
        <dbReference type="ARBA" id="ARBA00022676"/>
    </source>
</evidence>
<dbReference type="GO" id="GO:0005829">
    <property type="term" value="C:cytosol"/>
    <property type="evidence" value="ECO:0007669"/>
    <property type="project" value="TreeGrafter"/>
</dbReference>
<reference evidence="5 6" key="1">
    <citation type="submission" date="2016-11" db="EMBL/GenBank/DDBJ databases">
        <authorList>
            <person name="Jaros S."/>
            <person name="Januszkiewicz K."/>
            <person name="Wedrychowicz H."/>
        </authorList>
    </citation>
    <scope>NUCLEOTIDE SEQUENCE [LARGE SCALE GENOMIC DNA]</scope>
    <source>
        <strain evidence="5 6">CGMCC 1.7049</strain>
    </source>
</reference>
<dbReference type="SUPFAM" id="SSF53167">
    <property type="entry name" value="Purine and uridine phosphorylases"/>
    <property type="match status" value="1"/>
</dbReference>
<keyword evidence="1" id="KW-0328">Glycosyltransferase</keyword>
<dbReference type="STRING" id="490188.SAMN04488068_2618"/>
<keyword evidence="2" id="KW-0808">Transferase</keyword>
<protein>
    <submittedName>
        <fullName evidence="5">5'-methylthioadenosine phosphorylase</fullName>
    </submittedName>
</protein>
<dbReference type="RefSeq" id="WP_175550198.1">
    <property type="nucleotide sequence ID" value="NZ_FQWZ01000006.1"/>
</dbReference>
<organism evidence="5 6">
    <name type="scientific">Hydrocarboniphaga daqingensis</name>
    <dbReference type="NCBI Taxonomy" id="490188"/>
    <lineage>
        <taxon>Bacteria</taxon>
        <taxon>Pseudomonadati</taxon>
        <taxon>Pseudomonadota</taxon>
        <taxon>Gammaproteobacteria</taxon>
        <taxon>Nevskiales</taxon>
        <taxon>Nevskiaceae</taxon>
        <taxon>Hydrocarboniphaga</taxon>
    </lineage>
</organism>
<dbReference type="Pfam" id="PF01048">
    <property type="entry name" value="PNP_UDP_1"/>
    <property type="match status" value="1"/>
</dbReference>
<feature type="signal peptide" evidence="3">
    <location>
        <begin position="1"/>
        <end position="25"/>
    </location>
</feature>
<dbReference type="Proteomes" id="UP000199758">
    <property type="component" value="Unassembled WGS sequence"/>
</dbReference>
<dbReference type="InterPro" id="IPR010044">
    <property type="entry name" value="MTAP"/>
</dbReference>
<gene>
    <name evidence="5" type="ORF">SAMN04488068_2618</name>
</gene>
<keyword evidence="6" id="KW-1185">Reference proteome</keyword>
<evidence type="ECO:0000256" key="3">
    <source>
        <dbReference type="SAM" id="SignalP"/>
    </source>
</evidence>
<accession>A0A1M5QHX2</accession>
<feature type="chain" id="PRO_5013110343" evidence="3">
    <location>
        <begin position="26"/>
        <end position="315"/>
    </location>
</feature>
<evidence type="ECO:0000259" key="4">
    <source>
        <dbReference type="Pfam" id="PF01048"/>
    </source>
</evidence>
<proteinExistence type="predicted"/>
<dbReference type="InterPro" id="IPR035994">
    <property type="entry name" value="Nucleoside_phosphorylase_sf"/>
</dbReference>
<feature type="domain" description="Nucleoside phosphorylase" evidence="4">
    <location>
        <begin position="99"/>
        <end position="285"/>
    </location>
</feature>
<evidence type="ECO:0000256" key="2">
    <source>
        <dbReference type="ARBA" id="ARBA00022679"/>
    </source>
</evidence>
<evidence type="ECO:0000313" key="5">
    <source>
        <dbReference type="EMBL" id="SHH13399.1"/>
    </source>
</evidence>
<dbReference type="PANTHER" id="PTHR42679">
    <property type="entry name" value="S-METHYL-5'-THIOADENOSINE PHOSPHORYLASE"/>
    <property type="match status" value="1"/>
</dbReference>
<name>A0A1M5QHX2_9GAMM</name>
<dbReference type="Gene3D" id="3.40.50.1580">
    <property type="entry name" value="Nucleoside phosphorylase domain"/>
    <property type="match status" value="1"/>
</dbReference>
<sequence>MKHAAMRLITALWLTLLGHIGMAGAAAPAIERLEPKAAPRATIALVGGTFINDALLKRRDILKRAFTIKTAAGLSPTIWYAETDGVPFYYVHMHGDGRYVETWAALRLLGVRNAIGGATAGGINPAMKLYDYVVPHDFIDLNITRPLAMPADTYEDPNAIPIPRYTPAMDPLLQQILIEQTRRAIRADAQYGDINLHERGVVIQSRGGRFETASEVRMMASWGADLVTMSIGTEMTYARMMGIHYAALVSISNPAEGVGEWTWDTLKQVYPRINPLSLRIVLAAIPKIAAIDPNTPRVGDALRFHPEMTSEPSAP</sequence>
<dbReference type="AlphaFoldDB" id="A0A1M5QHX2"/>
<keyword evidence="3" id="KW-0732">Signal</keyword>
<dbReference type="GO" id="GO:0017061">
    <property type="term" value="F:S-methyl-5-thioadenosine phosphorylase activity"/>
    <property type="evidence" value="ECO:0007669"/>
    <property type="project" value="InterPro"/>
</dbReference>
<evidence type="ECO:0000313" key="6">
    <source>
        <dbReference type="Proteomes" id="UP000199758"/>
    </source>
</evidence>
<dbReference type="EMBL" id="FQWZ01000006">
    <property type="protein sequence ID" value="SHH13399.1"/>
    <property type="molecule type" value="Genomic_DNA"/>
</dbReference>
<dbReference type="GO" id="GO:0019509">
    <property type="term" value="P:L-methionine salvage from methylthioadenosine"/>
    <property type="evidence" value="ECO:0007669"/>
    <property type="project" value="TreeGrafter"/>
</dbReference>